<comment type="caution">
    <text evidence="7">The sequence shown here is derived from an EMBL/GenBank/DDBJ whole genome shotgun (WGS) entry which is preliminary data.</text>
</comment>
<dbReference type="InterPro" id="IPR002104">
    <property type="entry name" value="Integrase_catalytic"/>
</dbReference>
<keyword evidence="8" id="KW-1185">Reference proteome</keyword>
<dbReference type="SUPFAM" id="SSF56349">
    <property type="entry name" value="DNA breaking-rejoining enzymes"/>
    <property type="match status" value="1"/>
</dbReference>
<dbReference type="InterPro" id="IPR010998">
    <property type="entry name" value="Integrase_recombinase_N"/>
</dbReference>
<accession>A0A510UQL6</accession>
<name>A0A510UQL6_9CELL</name>
<evidence type="ECO:0000256" key="4">
    <source>
        <dbReference type="SAM" id="MobiDB-lite"/>
    </source>
</evidence>
<sequence>MARVPYVDAATGKRKLQRVTKRTRREALEALRDMQRRRAGGKPLRDSTGTVAPWSQRWDPTSLAASERRETTKMIYRTLAKTLIRPYLGGIRLDKLRPTDVETWLADLSAAGKSASTRRQALTILRAMLDTAVRDGVVATNVAATVTRPTLRRAEAKHFDASGVAALVAAAQDDQLPPLLITRTEHGLVIQPPKTARGWRTMPLSAPVVAALRAQRQQQRLDRLAAGISWIATDHVFTTTAGTPHAPRNISRWFTALAKRAGVEGSMHATRNTALSGMVNAGVPLAVVSRVAGHESINITIDVYGHVSEQSARDAVDAAVGALGHG</sequence>
<feature type="domain" description="Core-binding (CB)" evidence="6">
    <location>
        <begin position="49"/>
        <end position="133"/>
    </location>
</feature>
<evidence type="ECO:0000259" key="6">
    <source>
        <dbReference type="PROSITE" id="PS51900"/>
    </source>
</evidence>
<dbReference type="Proteomes" id="UP000321386">
    <property type="component" value="Unassembled WGS sequence"/>
</dbReference>
<evidence type="ECO:0008006" key="9">
    <source>
        <dbReference type="Google" id="ProtNLM"/>
    </source>
</evidence>
<organism evidence="7 8">
    <name type="scientific">Cellulomonas persica</name>
    <dbReference type="NCBI Taxonomy" id="76861"/>
    <lineage>
        <taxon>Bacteria</taxon>
        <taxon>Bacillati</taxon>
        <taxon>Actinomycetota</taxon>
        <taxon>Actinomycetes</taxon>
        <taxon>Micrococcales</taxon>
        <taxon>Cellulomonadaceae</taxon>
        <taxon>Cellulomonas</taxon>
    </lineage>
</organism>
<evidence type="ECO:0000256" key="3">
    <source>
        <dbReference type="PROSITE-ProRule" id="PRU01248"/>
    </source>
</evidence>
<dbReference type="InterPro" id="IPR013762">
    <property type="entry name" value="Integrase-like_cat_sf"/>
</dbReference>
<dbReference type="GO" id="GO:0003677">
    <property type="term" value="F:DNA binding"/>
    <property type="evidence" value="ECO:0007669"/>
    <property type="project" value="UniProtKB-UniRule"/>
</dbReference>
<dbReference type="PANTHER" id="PTHR30349:SF91">
    <property type="entry name" value="INTA PROTEIN"/>
    <property type="match status" value="1"/>
</dbReference>
<evidence type="ECO:0000256" key="1">
    <source>
        <dbReference type="ARBA" id="ARBA00023125"/>
    </source>
</evidence>
<dbReference type="PROSITE" id="PS51898">
    <property type="entry name" value="TYR_RECOMBINASE"/>
    <property type="match status" value="1"/>
</dbReference>
<dbReference type="Pfam" id="PF00589">
    <property type="entry name" value="Phage_integrase"/>
    <property type="match status" value="1"/>
</dbReference>
<dbReference type="Gene3D" id="1.10.150.130">
    <property type="match status" value="1"/>
</dbReference>
<feature type="region of interest" description="Disordered" evidence="4">
    <location>
        <begin position="33"/>
        <end position="55"/>
    </location>
</feature>
<evidence type="ECO:0000256" key="2">
    <source>
        <dbReference type="ARBA" id="ARBA00023172"/>
    </source>
</evidence>
<protein>
    <recommendedName>
        <fullName evidence="9">Site-specific integrase</fullName>
    </recommendedName>
</protein>
<evidence type="ECO:0000313" key="8">
    <source>
        <dbReference type="Proteomes" id="UP000321386"/>
    </source>
</evidence>
<keyword evidence="1 3" id="KW-0238">DNA-binding</keyword>
<dbReference type="AlphaFoldDB" id="A0A510UQL6"/>
<dbReference type="GO" id="GO:0015074">
    <property type="term" value="P:DNA integration"/>
    <property type="evidence" value="ECO:0007669"/>
    <property type="project" value="UniProtKB-KW"/>
</dbReference>
<keyword evidence="2" id="KW-0233">DNA recombination</keyword>
<dbReference type="InterPro" id="IPR044068">
    <property type="entry name" value="CB"/>
</dbReference>
<dbReference type="PANTHER" id="PTHR30349">
    <property type="entry name" value="PHAGE INTEGRASE-RELATED"/>
    <property type="match status" value="1"/>
</dbReference>
<dbReference type="PROSITE" id="PS51900">
    <property type="entry name" value="CB"/>
    <property type="match status" value="1"/>
</dbReference>
<dbReference type="EMBL" id="BJUA01000002">
    <property type="protein sequence ID" value="GEK16869.1"/>
    <property type="molecule type" value="Genomic_DNA"/>
</dbReference>
<proteinExistence type="predicted"/>
<dbReference type="InterPro" id="IPR050090">
    <property type="entry name" value="Tyrosine_recombinase_XerCD"/>
</dbReference>
<evidence type="ECO:0000313" key="7">
    <source>
        <dbReference type="EMBL" id="GEK16869.1"/>
    </source>
</evidence>
<reference evidence="7 8" key="1">
    <citation type="submission" date="2019-07" db="EMBL/GenBank/DDBJ databases">
        <title>Whole genome shotgun sequence of Cellulomonas persica NBRC 101101.</title>
        <authorList>
            <person name="Hosoyama A."/>
            <person name="Uohara A."/>
            <person name="Ohji S."/>
            <person name="Ichikawa N."/>
        </authorList>
    </citation>
    <scope>NUCLEOTIDE SEQUENCE [LARGE SCALE GENOMIC DNA]</scope>
    <source>
        <strain evidence="7 8">NBRC 101101</strain>
    </source>
</reference>
<dbReference type="GO" id="GO:0006310">
    <property type="term" value="P:DNA recombination"/>
    <property type="evidence" value="ECO:0007669"/>
    <property type="project" value="UniProtKB-KW"/>
</dbReference>
<dbReference type="Gene3D" id="1.10.443.10">
    <property type="entry name" value="Intergrase catalytic core"/>
    <property type="match status" value="1"/>
</dbReference>
<feature type="domain" description="Tyr recombinase" evidence="5">
    <location>
        <begin position="115"/>
        <end position="317"/>
    </location>
</feature>
<dbReference type="InterPro" id="IPR011010">
    <property type="entry name" value="DNA_brk_join_enz"/>
</dbReference>
<gene>
    <name evidence="7" type="ORF">CPE01_06020</name>
</gene>
<evidence type="ECO:0000259" key="5">
    <source>
        <dbReference type="PROSITE" id="PS51898"/>
    </source>
</evidence>